<dbReference type="InterPro" id="IPR018710">
    <property type="entry name" value="DUF2232"/>
</dbReference>
<proteinExistence type="predicted"/>
<keyword evidence="1" id="KW-0472">Membrane</keyword>
<feature type="transmembrane region" description="Helical" evidence="1">
    <location>
        <begin position="118"/>
        <end position="139"/>
    </location>
</feature>
<feature type="transmembrane region" description="Helical" evidence="1">
    <location>
        <begin position="248"/>
        <end position="269"/>
    </location>
</feature>
<organism evidence="2 3">
    <name type="scientific">Ciceribacter ferrooxidans</name>
    <dbReference type="NCBI Taxonomy" id="2509717"/>
    <lineage>
        <taxon>Bacteria</taxon>
        <taxon>Pseudomonadati</taxon>
        <taxon>Pseudomonadota</taxon>
        <taxon>Alphaproteobacteria</taxon>
        <taxon>Hyphomicrobiales</taxon>
        <taxon>Rhizobiaceae</taxon>
        <taxon>Ciceribacter</taxon>
    </lineage>
</organism>
<feature type="transmembrane region" description="Helical" evidence="1">
    <location>
        <begin position="52"/>
        <end position="85"/>
    </location>
</feature>
<reference evidence="2 3" key="1">
    <citation type="submission" date="2019-01" db="EMBL/GenBank/DDBJ databases">
        <authorList>
            <person name="Deng T."/>
        </authorList>
    </citation>
    <scope>NUCLEOTIDE SEQUENCE [LARGE SCALE GENOMIC DNA]</scope>
    <source>
        <strain evidence="2 3">F8825</strain>
    </source>
</reference>
<dbReference type="AlphaFoldDB" id="A0A4Q2TF00"/>
<protein>
    <submittedName>
        <fullName evidence="2">DUF2232 domain-containing protein</fullName>
    </submittedName>
</protein>
<feature type="transmembrane region" description="Helical" evidence="1">
    <location>
        <begin position="186"/>
        <end position="205"/>
    </location>
</feature>
<dbReference type="Pfam" id="PF09991">
    <property type="entry name" value="DUF2232"/>
    <property type="match status" value="1"/>
</dbReference>
<dbReference type="OrthoDB" id="8454704at2"/>
<evidence type="ECO:0000313" key="3">
    <source>
        <dbReference type="Proteomes" id="UP000291088"/>
    </source>
</evidence>
<name>A0A4Q2TF00_9HYPH</name>
<keyword evidence="1" id="KW-0812">Transmembrane</keyword>
<evidence type="ECO:0000256" key="1">
    <source>
        <dbReference type="SAM" id="Phobius"/>
    </source>
</evidence>
<comment type="caution">
    <text evidence="2">The sequence shown here is derived from an EMBL/GenBank/DDBJ whole genome shotgun (WGS) entry which is preliminary data.</text>
</comment>
<dbReference type="RefSeq" id="WP_129331355.1">
    <property type="nucleotide sequence ID" value="NZ_SDVB01000170.1"/>
</dbReference>
<feature type="transmembrane region" description="Helical" evidence="1">
    <location>
        <begin position="281"/>
        <end position="302"/>
    </location>
</feature>
<keyword evidence="3" id="KW-1185">Reference proteome</keyword>
<dbReference type="EMBL" id="SDVB01000170">
    <property type="protein sequence ID" value="RYC17779.1"/>
    <property type="molecule type" value="Genomic_DNA"/>
</dbReference>
<gene>
    <name evidence="2" type="ORF">EUU22_07345</name>
</gene>
<keyword evidence="1" id="KW-1133">Transmembrane helix</keyword>
<accession>A0A4Q2TF00</accession>
<sequence length="325" mass="33794">MKQVNATLLLTGVLAGITAALLVLGANAQPSFASLLYAASALPVLIVGLGWGNIAAITAVITAAAIGALAVSPLFAFAMAIFTLLPAGWLSHLANLARPASELGGPQNLMAWYPLSDILLHLCSLVALAVVVLGIMIGYGPDLVSQMVDTLLQSVQGGENPAMAPDAASVAQLKRLMLTMLPVVQGGTWVLMLFSAYYVAVRIVAASGHGLRPREDIPSALRMNRNALFVFLAGILATFYGGVPALVGATVCGAFGAGFLVAGFASLHLRTRGKDWRVPALVLAYLSALLLLPAFFILVLGLSDTRRTVALTPARSADKPDNRNT</sequence>
<dbReference type="Proteomes" id="UP000291088">
    <property type="component" value="Unassembled WGS sequence"/>
</dbReference>
<feature type="transmembrane region" description="Helical" evidence="1">
    <location>
        <begin position="226"/>
        <end position="242"/>
    </location>
</feature>
<evidence type="ECO:0000313" key="2">
    <source>
        <dbReference type="EMBL" id="RYC17779.1"/>
    </source>
</evidence>